<dbReference type="SUPFAM" id="SSF55874">
    <property type="entry name" value="ATPase domain of HSP90 chaperone/DNA topoisomerase II/histidine kinase"/>
    <property type="match status" value="1"/>
</dbReference>
<name>A0ABX0YBJ9_9PSED</name>
<evidence type="ECO:0000259" key="1">
    <source>
        <dbReference type="Pfam" id="PF02518"/>
    </source>
</evidence>
<accession>A0ABX0YBJ9</accession>
<dbReference type="Proteomes" id="UP000746535">
    <property type="component" value="Unassembled WGS sequence"/>
</dbReference>
<protein>
    <submittedName>
        <fullName evidence="2">Anti-sigma regulatory factor</fullName>
    </submittedName>
</protein>
<evidence type="ECO:0000313" key="2">
    <source>
        <dbReference type="EMBL" id="NJP00325.1"/>
    </source>
</evidence>
<dbReference type="InterPro" id="IPR003594">
    <property type="entry name" value="HATPase_dom"/>
</dbReference>
<dbReference type="EMBL" id="JAAVJI010000002">
    <property type="protein sequence ID" value="NJP00325.1"/>
    <property type="molecule type" value="Genomic_DNA"/>
</dbReference>
<reference evidence="2 3" key="1">
    <citation type="submission" date="2020-03" db="EMBL/GenBank/DDBJ databases">
        <authorList>
            <person name="Wang L."/>
            <person name="He N."/>
            <person name="Li Y."/>
            <person name="Fang Y."/>
            <person name="Zhang F."/>
        </authorList>
    </citation>
    <scope>NUCLEOTIDE SEQUENCE [LARGE SCALE GENOMIC DNA]</scope>
    <source>
        <strain evidence="3">hsmgli-8</strain>
    </source>
</reference>
<dbReference type="InterPro" id="IPR036890">
    <property type="entry name" value="HATPase_C_sf"/>
</dbReference>
<organism evidence="2 3">
    <name type="scientific">Pseudomonas quercus</name>
    <dbReference type="NCBI Taxonomy" id="2722792"/>
    <lineage>
        <taxon>Bacteria</taxon>
        <taxon>Pseudomonadati</taxon>
        <taxon>Pseudomonadota</taxon>
        <taxon>Gammaproteobacteria</taxon>
        <taxon>Pseudomonadales</taxon>
        <taxon>Pseudomonadaceae</taxon>
        <taxon>Pseudomonas</taxon>
    </lineage>
</organism>
<comment type="caution">
    <text evidence="2">The sequence shown here is derived from an EMBL/GenBank/DDBJ whole genome shotgun (WGS) entry which is preliminary data.</text>
</comment>
<gene>
    <name evidence="2" type="ORF">HBH25_05560</name>
</gene>
<dbReference type="Pfam" id="PF02518">
    <property type="entry name" value="HATPase_c"/>
    <property type="match status" value="1"/>
</dbReference>
<sequence length="140" mass="15214">MIWSQRSRVTSTETLPLKQETDIVIIRQRVRKAAEDARLGLVSQTKIVTAASEIARNALIYGGGGECLLERTFRDGRAAVRLIVADKGQGIADMNQAMVDGYTSGNGLGLGLSGARRLVDHFAIQSAQGEGTTVELWKWK</sequence>
<dbReference type="RefSeq" id="WP_168082328.1">
    <property type="nucleotide sequence ID" value="NZ_JAAVJI010000002.1"/>
</dbReference>
<dbReference type="Gene3D" id="3.30.565.10">
    <property type="entry name" value="Histidine kinase-like ATPase, C-terminal domain"/>
    <property type="match status" value="1"/>
</dbReference>
<feature type="domain" description="Histidine kinase/HSP90-like ATPase" evidence="1">
    <location>
        <begin position="44"/>
        <end position="137"/>
    </location>
</feature>
<evidence type="ECO:0000313" key="3">
    <source>
        <dbReference type="Proteomes" id="UP000746535"/>
    </source>
</evidence>
<keyword evidence="3" id="KW-1185">Reference proteome</keyword>
<proteinExistence type="predicted"/>